<evidence type="ECO:0000313" key="2">
    <source>
        <dbReference type="Proteomes" id="UP000095283"/>
    </source>
</evidence>
<protein>
    <submittedName>
        <fullName evidence="3">G protein-coupled receptor</fullName>
    </submittedName>
</protein>
<sequence>MKFSALQVYIAALVIYILTTSTCFYLFMSRETGFSHQRNYDRVVLAYTNLKEPPQYFAFRTGLTIVIFGIIPYLCVQCCYLLDMDTNSYSIPATLSSAVMPAFISATVLLNIGTYRRAVLLYFTRPKKVVNVSVTTIRFK</sequence>
<organism evidence="2 3">
    <name type="scientific">Heterorhabditis bacteriophora</name>
    <name type="common">Entomopathogenic nematode worm</name>
    <dbReference type="NCBI Taxonomy" id="37862"/>
    <lineage>
        <taxon>Eukaryota</taxon>
        <taxon>Metazoa</taxon>
        <taxon>Ecdysozoa</taxon>
        <taxon>Nematoda</taxon>
        <taxon>Chromadorea</taxon>
        <taxon>Rhabditida</taxon>
        <taxon>Rhabditina</taxon>
        <taxon>Rhabditomorpha</taxon>
        <taxon>Strongyloidea</taxon>
        <taxon>Heterorhabditidae</taxon>
        <taxon>Heterorhabditis</taxon>
    </lineage>
</organism>
<dbReference type="WBParaSite" id="Hba_06518">
    <property type="protein sequence ID" value="Hba_06518"/>
    <property type="gene ID" value="Hba_06518"/>
</dbReference>
<keyword evidence="2" id="KW-1185">Reference proteome</keyword>
<keyword evidence="1" id="KW-1133">Transmembrane helix</keyword>
<evidence type="ECO:0000313" key="3">
    <source>
        <dbReference type="WBParaSite" id="Hba_06518"/>
    </source>
</evidence>
<proteinExistence type="predicted"/>
<feature type="transmembrane region" description="Helical" evidence="1">
    <location>
        <begin position="6"/>
        <end position="28"/>
    </location>
</feature>
<name>A0A1I7WMZ0_HETBA</name>
<reference evidence="3" key="1">
    <citation type="submission" date="2016-11" db="UniProtKB">
        <authorList>
            <consortium name="WormBaseParasite"/>
        </authorList>
    </citation>
    <scope>IDENTIFICATION</scope>
</reference>
<accession>A0A1I7WMZ0</accession>
<keyword evidence="1" id="KW-0472">Membrane</keyword>
<dbReference type="Proteomes" id="UP000095283">
    <property type="component" value="Unplaced"/>
</dbReference>
<evidence type="ECO:0000256" key="1">
    <source>
        <dbReference type="SAM" id="Phobius"/>
    </source>
</evidence>
<feature type="transmembrane region" description="Helical" evidence="1">
    <location>
        <begin position="57"/>
        <end position="83"/>
    </location>
</feature>
<feature type="transmembrane region" description="Helical" evidence="1">
    <location>
        <begin position="89"/>
        <end position="112"/>
    </location>
</feature>
<dbReference type="AlphaFoldDB" id="A0A1I7WMZ0"/>
<keyword evidence="1" id="KW-0812">Transmembrane</keyword>